<reference evidence="4" key="1">
    <citation type="submission" date="2021-02" db="EMBL/GenBank/DDBJ databases">
        <authorList>
            <person name="Dougan E. K."/>
            <person name="Rhodes N."/>
            <person name="Thang M."/>
            <person name="Chan C."/>
        </authorList>
    </citation>
    <scope>NUCLEOTIDE SEQUENCE</scope>
</reference>
<protein>
    <submittedName>
        <fullName evidence="4">KIN14I protein</fullName>
    </submittedName>
</protein>
<dbReference type="SUPFAM" id="SSF52540">
    <property type="entry name" value="P-loop containing nucleoside triphosphate hydrolases"/>
    <property type="match status" value="1"/>
</dbReference>
<sequence>VAEKELQHGEQVLAEEMPRAQARQQLRDAQAKGSSALREAIALAKEARLPAEELQPFEELLSGAESKEAAAAALRKATDARDVAALTFALQQAKEAGVDPELLATSEAVLAVEAPKQEAREALAAQLAKVHAAGDKGPSLEELTVPGPSALGQFAQALDILAQEQQRAMCKKEVAKVVEKLKDVDRNSMEALEEAKEELFNALLAAKAVEVPSAALREADSLRRRIHNALEDLKGSIRVFCRIRPISKREKELQDVDVTELVDSMTVNTQKPSYGSIANDPEQFNFDAVFKPGTQAEVFDTCKDLVQSALDGYNVAMFAYGQTGAGKTFTMYGSGTGDNAGTAPRTIAELYRLIKQDEDRVQFTVPPRKP</sequence>
<dbReference type="InterPro" id="IPR001752">
    <property type="entry name" value="Kinesin_motor_dom"/>
</dbReference>
<dbReference type="Pfam" id="PF16796">
    <property type="entry name" value="Microtub_bd"/>
    <property type="match status" value="1"/>
</dbReference>
<keyword evidence="2" id="KW-0175">Coiled coil</keyword>
<keyword evidence="1" id="KW-0505">Motor protein</keyword>
<comment type="caution">
    <text evidence="4">The sequence shown here is derived from an EMBL/GenBank/DDBJ whole genome shotgun (WGS) entry which is preliminary data.</text>
</comment>
<dbReference type="SMART" id="SM00129">
    <property type="entry name" value="KISc"/>
    <property type="match status" value="1"/>
</dbReference>
<dbReference type="InterPro" id="IPR027417">
    <property type="entry name" value="P-loop_NTPase"/>
</dbReference>
<dbReference type="Proteomes" id="UP000601435">
    <property type="component" value="Unassembled WGS sequence"/>
</dbReference>
<proteinExistence type="inferred from homology"/>
<evidence type="ECO:0000256" key="1">
    <source>
        <dbReference type="PROSITE-ProRule" id="PRU00283"/>
    </source>
</evidence>
<evidence type="ECO:0000313" key="5">
    <source>
        <dbReference type="Proteomes" id="UP000601435"/>
    </source>
</evidence>
<dbReference type="PROSITE" id="PS50067">
    <property type="entry name" value="KINESIN_MOTOR_2"/>
    <property type="match status" value="1"/>
</dbReference>
<name>A0A813C0T3_9DINO</name>
<dbReference type="InterPro" id="IPR036961">
    <property type="entry name" value="Kinesin_motor_dom_sf"/>
</dbReference>
<dbReference type="GO" id="GO:0008017">
    <property type="term" value="F:microtubule binding"/>
    <property type="evidence" value="ECO:0007669"/>
    <property type="project" value="InterPro"/>
</dbReference>
<dbReference type="Gene3D" id="3.40.850.10">
    <property type="entry name" value="Kinesin motor domain"/>
    <property type="match status" value="1"/>
</dbReference>
<comment type="similarity">
    <text evidence="1">Belongs to the TRAFAC class myosin-kinesin ATPase superfamily. Kinesin family.</text>
</comment>
<dbReference type="GO" id="GO:0007018">
    <property type="term" value="P:microtubule-based movement"/>
    <property type="evidence" value="ECO:0007669"/>
    <property type="project" value="InterPro"/>
</dbReference>
<feature type="domain" description="Kinesin motor" evidence="3">
    <location>
        <begin position="236"/>
        <end position="370"/>
    </location>
</feature>
<keyword evidence="1" id="KW-0547">Nucleotide-binding</keyword>
<evidence type="ECO:0000259" key="3">
    <source>
        <dbReference type="PROSITE" id="PS50067"/>
    </source>
</evidence>
<organism evidence="4 5">
    <name type="scientific">Symbiodinium necroappetens</name>
    <dbReference type="NCBI Taxonomy" id="1628268"/>
    <lineage>
        <taxon>Eukaryota</taxon>
        <taxon>Sar</taxon>
        <taxon>Alveolata</taxon>
        <taxon>Dinophyceae</taxon>
        <taxon>Suessiales</taxon>
        <taxon>Symbiodiniaceae</taxon>
        <taxon>Symbiodinium</taxon>
    </lineage>
</organism>
<dbReference type="PANTHER" id="PTHR47972:SF16">
    <property type="entry name" value="KINESIN-LIKE PROTEIN"/>
    <property type="match status" value="1"/>
</dbReference>
<keyword evidence="1" id="KW-0067">ATP-binding</keyword>
<dbReference type="InterPro" id="IPR031852">
    <property type="entry name" value="Vik1/Cik1_MT-bd"/>
</dbReference>
<feature type="binding site" evidence="1">
    <location>
        <begin position="321"/>
        <end position="328"/>
    </location>
    <ligand>
        <name>ATP</name>
        <dbReference type="ChEBI" id="CHEBI:30616"/>
    </ligand>
</feature>
<dbReference type="AlphaFoldDB" id="A0A813C0T3"/>
<feature type="non-terminal residue" evidence="4">
    <location>
        <position position="370"/>
    </location>
</feature>
<dbReference type="GO" id="GO:0003777">
    <property type="term" value="F:microtubule motor activity"/>
    <property type="evidence" value="ECO:0007669"/>
    <property type="project" value="InterPro"/>
</dbReference>
<keyword evidence="5" id="KW-1185">Reference proteome</keyword>
<accession>A0A813C0T3</accession>
<dbReference type="InterPro" id="IPR027640">
    <property type="entry name" value="Kinesin-like_fam"/>
</dbReference>
<evidence type="ECO:0000313" key="4">
    <source>
        <dbReference type="EMBL" id="CAE7937923.1"/>
    </source>
</evidence>
<dbReference type="PANTHER" id="PTHR47972">
    <property type="entry name" value="KINESIN-LIKE PROTEIN KLP-3"/>
    <property type="match status" value="1"/>
</dbReference>
<feature type="coiled-coil region" evidence="2">
    <location>
        <begin position="178"/>
        <end position="209"/>
    </location>
</feature>
<dbReference type="EMBL" id="CAJNJA010085119">
    <property type="protein sequence ID" value="CAE7937923.1"/>
    <property type="molecule type" value="Genomic_DNA"/>
</dbReference>
<evidence type="ECO:0000256" key="2">
    <source>
        <dbReference type="SAM" id="Coils"/>
    </source>
</evidence>
<dbReference type="GO" id="GO:0005524">
    <property type="term" value="F:ATP binding"/>
    <property type="evidence" value="ECO:0007669"/>
    <property type="project" value="UniProtKB-UniRule"/>
</dbReference>
<dbReference type="OrthoDB" id="3176171at2759"/>
<gene>
    <name evidence="4" type="primary">KIN14I</name>
    <name evidence="4" type="ORF">SNEC2469_LOCUS32942</name>
</gene>